<dbReference type="EMBL" id="LT853692">
    <property type="protein sequence ID" value="SMQ45462.1"/>
    <property type="molecule type" value="Genomic_DNA"/>
</dbReference>
<dbReference type="STRING" id="1276538.A0A1X7RDI2"/>
<evidence type="ECO:0000313" key="2">
    <source>
        <dbReference type="Proteomes" id="UP000215127"/>
    </source>
</evidence>
<gene>
    <name evidence="1" type="ORF">ZT3D7_G606</name>
</gene>
<proteinExistence type="predicted"/>
<organism evidence="1 2">
    <name type="scientific">Zymoseptoria tritici (strain ST99CH_3D7)</name>
    <dbReference type="NCBI Taxonomy" id="1276538"/>
    <lineage>
        <taxon>Eukaryota</taxon>
        <taxon>Fungi</taxon>
        <taxon>Dikarya</taxon>
        <taxon>Ascomycota</taxon>
        <taxon>Pezizomycotina</taxon>
        <taxon>Dothideomycetes</taxon>
        <taxon>Dothideomycetidae</taxon>
        <taxon>Mycosphaerellales</taxon>
        <taxon>Mycosphaerellaceae</taxon>
        <taxon>Zymoseptoria</taxon>
    </lineage>
</organism>
<evidence type="ECO:0000313" key="1">
    <source>
        <dbReference type="EMBL" id="SMQ45462.1"/>
    </source>
</evidence>
<dbReference type="Proteomes" id="UP000215127">
    <property type="component" value="Chromosome 1"/>
</dbReference>
<keyword evidence="2" id="KW-1185">Reference proteome</keyword>
<reference evidence="1 2" key="1">
    <citation type="submission" date="2016-06" db="EMBL/GenBank/DDBJ databases">
        <authorList>
            <person name="Kjaerup R.B."/>
            <person name="Dalgaard T.S."/>
            <person name="Juul-Madsen H.R."/>
        </authorList>
    </citation>
    <scope>NUCLEOTIDE SEQUENCE [LARGE SCALE GENOMIC DNA]</scope>
</reference>
<dbReference type="AlphaFoldDB" id="A0A1X7RDI2"/>
<sequence>MSRPLGIVQRNTDIVLRPPGNTGAHKEFLAQAAQAVHPYVTFDQAAYFNANDLEKGLAGSDGPSGVPGPSGAPGNTFGYLGCYVQTSTSRALFNYQGAYSAFWGSQCTTACQAGNFLYMGIVNLRGADDVRTGGCWCDNRITYVNSGRTGASGDAGENNCILCAGGATPGGTVGACGSQDFETIAIYARGF</sequence>
<name>A0A1X7RDI2_ZYMT9</name>
<accession>A0A1X7RDI2</accession>
<protein>
    <submittedName>
        <fullName evidence="1">Uncharacterized protein</fullName>
    </submittedName>
</protein>